<comment type="similarity">
    <text evidence="2">Belongs to the eukaryotic RPA49/POLR1E RNA polymerase subunit family.</text>
</comment>
<protein>
    <recommendedName>
        <fullName evidence="10">DNA-directed RNA polymerase I subunit rpa49</fullName>
    </recommendedName>
</protein>
<evidence type="ECO:0000256" key="1">
    <source>
        <dbReference type="ARBA" id="ARBA00004604"/>
    </source>
</evidence>
<dbReference type="InterPro" id="IPR009668">
    <property type="entry name" value="RNA_pol-assoc_fac_A49-like"/>
</dbReference>
<evidence type="ECO:0008006" key="10">
    <source>
        <dbReference type="Google" id="ProtNLM"/>
    </source>
</evidence>
<keyword evidence="5" id="KW-0539">Nucleus</keyword>
<feature type="region of interest" description="Disordered" evidence="6">
    <location>
        <begin position="1"/>
        <end position="28"/>
    </location>
</feature>
<name>A0A834YDH6_TETSI</name>
<dbReference type="PANTHER" id="PTHR14440">
    <property type="entry name" value="DNA-DIRECTED RNA POLYMERASE I SUBUNIT RPA49"/>
    <property type="match status" value="1"/>
</dbReference>
<comment type="subcellular location">
    <subcellularLocation>
        <location evidence="1">Nucleus</location>
        <location evidence="1">Nucleolus</location>
    </subcellularLocation>
</comment>
<proteinExistence type="inferred from homology"/>
<evidence type="ECO:0000256" key="6">
    <source>
        <dbReference type="SAM" id="MobiDB-lite"/>
    </source>
</evidence>
<dbReference type="GO" id="GO:0003677">
    <property type="term" value="F:DNA binding"/>
    <property type="evidence" value="ECO:0007669"/>
    <property type="project" value="InterPro"/>
</dbReference>
<dbReference type="AlphaFoldDB" id="A0A834YDH6"/>
<evidence type="ECO:0000313" key="9">
    <source>
        <dbReference type="Proteomes" id="UP000655225"/>
    </source>
</evidence>
<evidence type="ECO:0000256" key="4">
    <source>
        <dbReference type="ARBA" id="ARBA00023163"/>
    </source>
</evidence>
<evidence type="ECO:0000256" key="3">
    <source>
        <dbReference type="ARBA" id="ARBA00022478"/>
    </source>
</evidence>
<organism evidence="8 9">
    <name type="scientific">Tetracentron sinense</name>
    <name type="common">Spur-leaf</name>
    <dbReference type="NCBI Taxonomy" id="13715"/>
    <lineage>
        <taxon>Eukaryota</taxon>
        <taxon>Viridiplantae</taxon>
        <taxon>Streptophyta</taxon>
        <taxon>Embryophyta</taxon>
        <taxon>Tracheophyta</taxon>
        <taxon>Spermatophyta</taxon>
        <taxon>Magnoliopsida</taxon>
        <taxon>Trochodendrales</taxon>
        <taxon>Trochodendraceae</taxon>
        <taxon>Tetracentron</taxon>
    </lineage>
</organism>
<keyword evidence="3" id="KW-0240">DNA-directed RNA polymerase</keyword>
<dbReference type="OrthoDB" id="532500at2759"/>
<evidence type="ECO:0000313" key="8">
    <source>
        <dbReference type="EMBL" id="KAF8379204.1"/>
    </source>
</evidence>
<feature type="compositionally biased region" description="Basic residues" evidence="6">
    <location>
        <begin position="10"/>
        <end position="22"/>
    </location>
</feature>
<keyword evidence="7" id="KW-0472">Membrane</keyword>
<keyword evidence="7" id="KW-1133">Transmembrane helix</keyword>
<sequence length="458" mass="52450">MEGENNVNRREKKKKNKKRKRLDVKTEILPEQPDKIAPLVGYFPTGFDPQKARTSEEDDPKVRVFRNKNRPNRLQLVVSPNGSNVEFVGTNFSGEGAAAQVCTYALGVLDKETQSLKIVPIASNKVFLFFILAKKCLIFHFFIFSLEHGKFLIEIEIVGLRELYTSIFRLEPRVRGSDLGEKEPSNELKEEHLAQENRADRIRDLTNLYGTKKSITRANKLESLNQKEDPSAQKDLDRKIEGVVINKEALESAGAYTARNIPPHDSTATTPEKAYPLEKIILKGEWDYLLDVLELIQSEAEIDTKAYPSFVCNRFHKLGEIQDEVEKRRIACIFSYITHLIKFKDQRSADGIASAKYHKLPAILFQKFFGMFADSEKGRMSDEKNNLLISYVLVLTLIADEFQTDTSDIASDLRLNPMSLRMHYQHLGCKLSRVDKLLLATLPVPLEFPKVRAHRRRR</sequence>
<evidence type="ECO:0000256" key="5">
    <source>
        <dbReference type="ARBA" id="ARBA00023242"/>
    </source>
</evidence>
<keyword evidence="9" id="KW-1185">Reference proteome</keyword>
<dbReference type="OMA" id="DVYPFDE"/>
<feature type="transmembrane region" description="Helical" evidence="7">
    <location>
        <begin position="126"/>
        <end position="146"/>
    </location>
</feature>
<dbReference type="Proteomes" id="UP000655225">
    <property type="component" value="Unassembled WGS sequence"/>
</dbReference>
<keyword evidence="4" id="KW-0804">Transcription</keyword>
<dbReference type="GO" id="GO:0005730">
    <property type="term" value="C:nucleolus"/>
    <property type="evidence" value="ECO:0007669"/>
    <property type="project" value="UniProtKB-SubCell"/>
</dbReference>
<dbReference type="Pfam" id="PF06870">
    <property type="entry name" value="RNA_pol_I_A49"/>
    <property type="match status" value="2"/>
</dbReference>
<comment type="caution">
    <text evidence="8">The sequence shown here is derived from an EMBL/GenBank/DDBJ whole genome shotgun (WGS) entry which is preliminary data.</text>
</comment>
<evidence type="ECO:0000256" key="7">
    <source>
        <dbReference type="SAM" id="Phobius"/>
    </source>
</evidence>
<evidence type="ECO:0000256" key="2">
    <source>
        <dbReference type="ARBA" id="ARBA00009430"/>
    </source>
</evidence>
<dbReference type="EMBL" id="JABCRI010000022">
    <property type="protein sequence ID" value="KAF8379204.1"/>
    <property type="molecule type" value="Genomic_DNA"/>
</dbReference>
<dbReference type="GO" id="GO:0000428">
    <property type="term" value="C:DNA-directed RNA polymerase complex"/>
    <property type="evidence" value="ECO:0007669"/>
    <property type="project" value="UniProtKB-KW"/>
</dbReference>
<reference evidence="8 9" key="1">
    <citation type="submission" date="2020-04" db="EMBL/GenBank/DDBJ databases">
        <title>Plant Genome Project.</title>
        <authorList>
            <person name="Zhang R.-G."/>
        </authorList>
    </citation>
    <scope>NUCLEOTIDE SEQUENCE [LARGE SCALE GENOMIC DNA]</scope>
    <source>
        <strain evidence="8">YNK0</strain>
        <tissue evidence="8">Leaf</tissue>
    </source>
</reference>
<dbReference type="GO" id="GO:0006351">
    <property type="term" value="P:DNA-templated transcription"/>
    <property type="evidence" value="ECO:0007669"/>
    <property type="project" value="InterPro"/>
</dbReference>
<keyword evidence="7" id="KW-0812">Transmembrane</keyword>
<accession>A0A834YDH6</accession>
<gene>
    <name evidence="8" type="ORF">HHK36_028633</name>
</gene>